<dbReference type="Pfam" id="PF04188">
    <property type="entry name" value="Mannosyl_trans2"/>
    <property type="match status" value="1"/>
</dbReference>
<dbReference type="EMBL" id="JOWA01000132">
    <property type="protein sequence ID" value="KEZ40081.1"/>
    <property type="molecule type" value="Genomic_DNA"/>
</dbReference>
<dbReference type="HOGENOM" id="CLU_029048_0_0_1"/>
<evidence type="ECO:0000256" key="10">
    <source>
        <dbReference type="ARBA" id="ARBA00022989"/>
    </source>
</evidence>
<evidence type="ECO:0000256" key="8">
    <source>
        <dbReference type="ARBA" id="ARBA00022692"/>
    </source>
</evidence>
<name>A0A084FYB9_PSEDA</name>
<dbReference type="VEuPathDB" id="FungiDB:SAPIO_CDS9092"/>
<comment type="similarity">
    <text evidence="3 12">Belongs to the PIGV family.</text>
</comment>
<dbReference type="OMA" id="GALFIWC"/>
<evidence type="ECO:0000256" key="9">
    <source>
        <dbReference type="ARBA" id="ARBA00022824"/>
    </source>
</evidence>
<comment type="function">
    <text evidence="12">Mannosyltransferase involved in glycosylphosphatidylinositol-anchor biosynthesis.</text>
</comment>
<feature type="transmembrane region" description="Helical" evidence="12">
    <location>
        <begin position="378"/>
        <end position="395"/>
    </location>
</feature>
<keyword evidence="10 12" id="KW-1133">Transmembrane helix</keyword>
<comment type="caution">
    <text evidence="13">The sequence shown here is derived from an EMBL/GenBank/DDBJ whole genome shotgun (WGS) entry which is preliminary data.</text>
</comment>
<protein>
    <recommendedName>
        <fullName evidence="4 12">GPI mannosyltransferase 2</fullName>
        <ecNumber evidence="12">2.4.1.-</ecNumber>
    </recommendedName>
</protein>
<dbReference type="GO" id="GO:0004376">
    <property type="term" value="F:GPI mannosyltransferase activity"/>
    <property type="evidence" value="ECO:0007669"/>
    <property type="project" value="InterPro"/>
</dbReference>
<evidence type="ECO:0000256" key="11">
    <source>
        <dbReference type="ARBA" id="ARBA00023136"/>
    </source>
</evidence>
<keyword evidence="9 12" id="KW-0256">Endoplasmic reticulum</keyword>
<evidence type="ECO:0000256" key="3">
    <source>
        <dbReference type="ARBA" id="ARBA00008698"/>
    </source>
</evidence>
<dbReference type="GO" id="GO:0005789">
    <property type="term" value="C:endoplasmic reticulum membrane"/>
    <property type="evidence" value="ECO:0007669"/>
    <property type="project" value="UniProtKB-SubCell"/>
</dbReference>
<dbReference type="GO" id="GO:0000009">
    <property type="term" value="F:alpha-1,6-mannosyltransferase activity"/>
    <property type="evidence" value="ECO:0007669"/>
    <property type="project" value="InterPro"/>
</dbReference>
<feature type="transmembrane region" description="Helical" evidence="12">
    <location>
        <begin position="264"/>
        <end position="283"/>
    </location>
</feature>
<evidence type="ECO:0000256" key="5">
    <source>
        <dbReference type="ARBA" id="ARBA00022502"/>
    </source>
</evidence>
<dbReference type="GO" id="GO:0031501">
    <property type="term" value="C:mannosyltransferase complex"/>
    <property type="evidence" value="ECO:0007669"/>
    <property type="project" value="TreeGrafter"/>
</dbReference>
<dbReference type="KEGG" id="sapo:SAPIO_CDS9092"/>
<keyword evidence="7 12" id="KW-0808">Transferase</keyword>
<evidence type="ECO:0000313" key="13">
    <source>
        <dbReference type="EMBL" id="KEZ40081.1"/>
    </source>
</evidence>
<dbReference type="EC" id="2.4.1.-" evidence="12"/>
<comment type="subcellular location">
    <subcellularLocation>
        <location evidence="1 12">Endoplasmic reticulum membrane</location>
        <topology evidence="1 12">Multi-pass membrane protein</topology>
    </subcellularLocation>
</comment>
<feature type="transmembrane region" description="Helical" evidence="12">
    <location>
        <begin position="432"/>
        <end position="451"/>
    </location>
</feature>
<keyword evidence="11 12" id="KW-0472">Membrane</keyword>
<dbReference type="RefSeq" id="XP_016639880.1">
    <property type="nucleotide sequence ID" value="XM_016790577.1"/>
</dbReference>
<evidence type="ECO:0000256" key="4">
    <source>
        <dbReference type="ARBA" id="ARBA00013795"/>
    </source>
</evidence>
<reference evidence="13 14" key="1">
    <citation type="journal article" date="2014" name="Genome Announc.">
        <title>Draft genome sequence of the pathogenic fungus Scedosporium apiospermum.</title>
        <authorList>
            <person name="Vandeputte P."/>
            <person name="Ghamrawi S."/>
            <person name="Rechenmann M."/>
            <person name="Iltis A."/>
            <person name="Giraud S."/>
            <person name="Fleury M."/>
            <person name="Thornton C."/>
            <person name="Delhaes L."/>
            <person name="Meyer W."/>
            <person name="Papon N."/>
            <person name="Bouchara J.P."/>
        </authorList>
    </citation>
    <scope>NUCLEOTIDE SEQUENCE [LARGE SCALE GENOMIC DNA]</scope>
    <source>
        <strain evidence="13 14">IHEM 14462</strain>
    </source>
</reference>
<dbReference type="PANTHER" id="PTHR12468">
    <property type="entry name" value="GPI MANNOSYLTRANSFERASE 2"/>
    <property type="match status" value="1"/>
</dbReference>
<organism evidence="13 14">
    <name type="scientific">Pseudallescheria apiosperma</name>
    <name type="common">Scedosporium apiospermum</name>
    <dbReference type="NCBI Taxonomy" id="563466"/>
    <lineage>
        <taxon>Eukaryota</taxon>
        <taxon>Fungi</taxon>
        <taxon>Dikarya</taxon>
        <taxon>Ascomycota</taxon>
        <taxon>Pezizomycotina</taxon>
        <taxon>Sordariomycetes</taxon>
        <taxon>Hypocreomycetidae</taxon>
        <taxon>Microascales</taxon>
        <taxon>Microascaceae</taxon>
        <taxon>Scedosporium</taxon>
    </lineage>
</organism>
<keyword evidence="8 12" id="KW-0812">Transmembrane</keyword>
<sequence>MAKSQQGTSTSDRTILLGVFVAWKAFLLAIALGSSTTPSYDTSTSLALNLPPDHVAAAAASSASLLPPSPSLTDIIAARLTRWDAIYFTQSANRGYVFEQEWAFGAGLPFLVSRVVLPLASRLGLGPHGQLTVKSAALAAIAVSHLSHLLTVFLLYSLVRRLLPGRGNLALTTSLLHVLSPAGLFLSAPYAESLFACLSFAGYLVYVSSEGGSAVRHGLGLIISGALLGLATTCRTNGILNGIIFVVELLATLHVFARSPRLTNAFTVTSTIVGGVLVGLGSVAPQIVAYLRYCSEASGDGGLKRPWCTKLVPSIYDFVQEQYWNCGFLRYWTLGNLPLFLLALPMLGLMLTSSYTTIVPMIPSVITDLRSTTPSTRLLLSLSVGQGLLALLAFTNYHVQVITRLASAYPIWYIWVARSLQSKSRSSPPRNIVMYMVLYASVQGVLFASFLPPA</sequence>
<feature type="transmembrane region" description="Helical" evidence="12">
    <location>
        <begin position="214"/>
        <end position="232"/>
    </location>
</feature>
<dbReference type="AlphaFoldDB" id="A0A084FYB9"/>
<keyword evidence="14" id="KW-1185">Reference proteome</keyword>
<proteinExistence type="inferred from homology"/>
<dbReference type="Proteomes" id="UP000028545">
    <property type="component" value="Unassembled WGS sequence"/>
</dbReference>
<dbReference type="InterPro" id="IPR007315">
    <property type="entry name" value="PIG-V/Gpi18"/>
</dbReference>
<feature type="transmembrane region" description="Helical" evidence="12">
    <location>
        <begin position="137"/>
        <end position="159"/>
    </location>
</feature>
<accession>A0A084FYB9</accession>
<feature type="transmembrane region" description="Helical" evidence="12">
    <location>
        <begin position="238"/>
        <end position="257"/>
    </location>
</feature>
<keyword evidence="6 12" id="KW-0328">Glycosyltransferase</keyword>
<comment type="pathway">
    <text evidence="2 12">Glycolipid biosynthesis; glycosylphosphatidylinositol-anchor biosynthesis.</text>
</comment>
<feature type="transmembrane region" description="Helical" evidence="12">
    <location>
        <begin position="15"/>
        <end position="33"/>
    </location>
</feature>
<evidence type="ECO:0000256" key="2">
    <source>
        <dbReference type="ARBA" id="ARBA00004687"/>
    </source>
</evidence>
<keyword evidence="5 12" id="KW-0337">GPI-anchor biosynthesis</keyword>
<gene>
    <name evidence="13" type="ORF">SAPIO_CDS9092</name>
</gene>
<dbReference type="GO" id="GO:0006506">
    <property type="term" value="P:GPI anchor biosynthetic process"/>
    <property type="evidence" value="ECO:0007669"/>
    <property type="project" value="UniProtKB-UniPathway"/>
</dbReference>
<evidence type="ECO:0000256" key="12">
    <source>
        <dbReference type="RuleBase" id="RU363112"/>
    </source>
</evidence>
<dbReference type="PANTHER" id="PTHR12468:SF2">
    <property type="entry name" value="GPI MANNOSYLTRANSFERASE 2"/>
    <property type="match status" value="1"/>
</dbReference>
<evidence type="ECO:0000256" key="6">
    <source>
        <dbReference type="ARBA" id="ARBA00022676"/>
    </source>
</evidence>
<dbReference type="GeneID" id="27728164"/>
<evidence type="ECO:0000256" key="7">
    <source>
        <dbReference type="ARBA" id="ARBA00022679"/>
    </source>
</evidence>
<dbReference type="OrthoDB" id="10252502at2759"/>
<dbReference type="UniPathway" id="UPA00196"/>
<evidence type="ECO:0000313" key="14">
    <source>
        <dbReference type="Proteomes" id="UP000028545"/>
    </source>
</evidence>
<evidence type="ECO:0000256" key="1">
    <source>
        <dbReference type="ARBA" id="ARBA00004477"/>
    </source>
</evidence>
<feature type="transmembrane region" description="Helical" evidence="12">
    <location>
        <begin position="179"/>
        <end position="207"/>
    </location>
</feature>
<feature type="transmembrane region" description="Helical" evidence="12">
    <location>
        <begin position="339"/>
        <end position="366"/>
    </location>
</feature>